<comment type="caution">
    <text evidence="1">The sequence shown here is derived from an EMBL/GenBank/DDBJ whole genome shotgun (WGS) entry which is preliminary data.</text>
</comment>
<protein>
    <submittedName>
        <fullName evidence="1">Uncharacterized protein</fullName>
    </submittedName>
</protein>
<dbReference type="AlphaFoldDB" id="A0A0F9IW16"/>
<feature type="non-terminal residue" evidence="1">
    <location>
        <position position="1"/>
    </location>
</feature>
<proteinExistence type="predicted"/>
<sequence>YINGFKYGTAYLDSGNYKLFFGNENSVDTLFGYSDSLLNTNAYSNIDPLDKVAWEVQDDNYFGVVKHVLLTDDIIITVPLTYPATAELYLRHLYDRGFGLPNFLRMKEAYYYNASNNDEIVLLEDEVDYLIDAEGIVQFLNYSIVHDVYQNITDVKNGVIYFDYYTSKVSDTLKLSNADGFFINFTMPAVYYDHTTIQKLTIIFNDLEGNFYSKTFYDLDLRKYFLDAVKSQYETTIFGLGKMMVIPLHISLNEIILSNPNARFDISQLESIMFTISDSRLWPGSFIQEFEEYSVLNLPYQRVGILDLKLYNLISDSIEVDVDGYVNSTVVFKSPDYYNFYAKSDFKIKRLDIEFTDLKAFAYGEEISQGNVIDMEYSDFIELNYRWNNSLSPVILGDLINLPITMNNDSSNEILGFSTANWVTKFDYNRLDNYYTSKYYYSAFQVPLVFDSYDVNFSSIGTPIFNISFIAPPTFTINVTQESLSETEPIYLSNDYYELEYGKPLSLDGVILDNDNFFVEDEVYQYNYTEALDGTTTHLLNIIGPLGDDEFIDKSEFAIYYINNKLEKIPLYSSINGNEFKEDNILNNDEDKDPIISYIDNAYILNIYWEQNATNFINYDTLLLISYKILKGRPISPISFPSTDSYGNNLYDNLIEIPFARYDMLSNTWMTEDNFTEKFSLKSQLLYKDIENIGSDPVIIDGPNYQEDQLIQTGIISIDSVYINKSSSGEISLVNSSTYNWSITDDGKLNITELDYVSGDTFRVYYLAYHPTIITHPIKNPSSQISYIKVINQSGYEYTFVENQDYEISKDGYSIYFLDLYNTIIKSDNFTFFDIFEIHYNSSFSRKIDLSQNILLILKDEDGNDIPIDSIN</sequence>
<evidence type="ECO:0000313" key="1">
    <source>
        <dbReference type="EMBL" id="KKL97915.1"/>
    </source>
</evidence>
<name>A0A0F9IW16_9ZZZZ</name>
<dbReference type="EMBL" id="LAZR01018048">
    <property type="protein sequence ID" value="KKL97915.1"/>
    <property type="molecule type" value="Genomic_DNA"/>
</dbReference>
<gene>
    <name evidence="1" type="ORF">LCGC14_1829650</name>
</gene>
<feature type="non-terminal residue" evidence="1">
    <location>
        <position position="872"/>
    </location>
</feature>
<organism evidence="1">
    <name type="scientific">marine sediment metagenome</name>
    <dbReference type="NCBI Taxonomy" id="412755"/>
    <lineage>
        <taxon>unclassified sequences</taxon>
        <taxon>metagenomes</taxon>
        <taxon>ecological metagenomes</taxon>
    </lineage>
</organism>
<accession>A0A0F9IW16</accession>
<reference evidence="1" key="1">
    <citation type="journal article" date="2015" name="Nature">
        <title>Complex archaea that bridge the gap between prokaryotes and eukaryotes.</title>
        <authorList>
            <person name="Spang A."/>
            <person name="Saw J.H."/>
            <person name="Jorgensen S.L."/>
            <person name="Zaremba-Niedzwiedzka K."/>
            <person name="Martijn J."/>
            <person name="Lind A.E."/>
            <person name="van Eijk R."/>
            <person name="Schleper C."/>
            <person name="Guy L."/>
            <person name="Ettema T.J."/>
        </authorList>
    </citation>
    <scope>NUCLEOTIDE SEQUENCE</scope>
</reference>